<organism evidence="2 3">
    <name type="scientific">Xanthobacter dioxanivorans</name>
    <dbReference type="NCBI Taxonomy" id="2528964"/>
    <lineage>
        <taxon>Bacteria</taxon>
        <taxon>Pseudomonadati</taxon>
        <taxon>Pseudomonadota</taxon>
        <taxon>Alphaproteobacteria</taxon>
        <taxon>Hyphomicrobiales</taxon>
        <taxon>Xanthobacteraceae</taxon>
        <taxon>Xanthobacter</taxon>
    </lineage>
</organism>
<keyword evidence="2" id="KW-0808">Transferase</keyword>
<dbReference type="AlphaFoldDB" id="A0A974SG91"/>
<dbReference type="Pfam" id="PF02515">
    <property type="entry name" value="CoA_transf_3"/>
    <property type="match status" value="1"/>
</dbReference>
<accession>A0A974SG91</accession>
<dbReference type="PANTHER" id="PTHR48228">
    <property type="entry name" value="SUCCINYL-COA--D-CITRAMALATE COA-TRANSFERASE"/>
    <property type="match status" value="1"/>
</dbReference>
<dbReference type="GO" id="GO:0016740">
    <property type="term" value="F:transferase activity"/>
    <property type="evidence" value="ECO:0007669"/>
    <property type="project" value="UniProtKB-KW"/>
</dbReference>
<dbReference type="EMBL" id="CP063362">
    <property type="protein sequence ID" value="QRG05051.1"/>
    <property type="molecule type" value="Genomic_DNA"/>
</dbReference>
<name>A0A974SG91_9HYPH</name>
<evidence type="ECO:0000256" key="1">
    <source>
        <dbReference type="SAM" id="MobiDB-lite"/>
    </source>
</evidence>
<keyword evidence="3" id="KW-1185">Reference proteome</keyword>
<dbReference type="SUPFAM" id="SSF89796">
    <property type="entry name" value="CoA-transferase family III (CaiB/BaiF)"/>
    <property type="match status" value="1"/>
</dbReference>
<dbReference type="InterPro" id="IPR050509">
    <property type="entry name" value="CoA-transferase_III"/>
</dbReference>
<dbReference type="InterPro" id="IPR044855">
    <property type="entry name" value="CoA-Trfase_III_dom3_sf"/>
</dbReference>
<dbReference type="InterPro" id="IPR003673">
    <property type="entry name" value="CoA-Trfase_fam_III"/>
</dbReference>
<sequence>MPDTPPTPKGPLAGIRVVDLSRLAPGPYCTMLLADLGAEVIVVGGGRAGVAIPEFSRGKRHIALNLKAAGGRAALHALVKTADVLVEGFRPGVADRIGAGYGELSALNPRLVYCALTGFGQDGPRAKEAGHDITYLALSGVLGSMGPKDGPPEAPLNLVADFAGGSLVAAIGILAAVVEAKASGRGQFIDAAMMDGALSLMAMHLPLWRTPHWPARGDGLLGGGAPFYRTYACADGGYMAVGALERGFFETLWRTLGLGDAPDHMRRDLWPHIEQTLARTFAARTRAHWTDVFAGTDACVAPVLAPDEVWDEPHVAARHPGCGPERVPAVPRLSRTPALAGPLDLTDRTIEVLREIGLSDEAARAAAAPDDGEGRSGLAWPPELR</sequence>
<dbReference type="KEGG" id="xdi:EZH22_18190"/>
<evidence type="ECO:0000313" key="3">
    <source>
        <dbReference type="Proteomes" id="UP000596427"/>
    </source>
</evidence>
<evidence type="ECO:0000313" key="2">
    <source>
        <dbReference type="EMBL" id="QRG05051.1"/>
    </source>
</evidence>
<dbReference type="Gene3D" id="3.30.1540.10">
    <property type="entry name" value="formyl-coa transferase, domain 3"/>
    <property type="match status" value="1"/>
</dbReference>
<protein>
    <submittedName>
        <fullName evidence="2">CoA transferase</fullName>
    </submittedName>
</protein>
<dbReference type="RefSeq" id="WP_203191917.1">
    <property type="nucleotide sequence ID" value="NZ_CP063362.1"/>
</dbReference>
<dbReference type="Gene3D" id="3.40.50.10540">
    <property type="entry name" value="Crotonobetainyl-coa:carnitine coa-transferase, domain 1"/>
    <property type="match status" value="1"/>
</dbReference>
<proteinExistence type="predicted"/>
<feature type="region of interest" description="Disordered" evidence="1">
    <location>
        <begin position="362"/>
        <end position="385"/>
    </location>
</feature>
<reference evidence="2 3" key="1">
    <citation type="submission" date="2020-10" db="EMBL/GenBank/DDBJ databases">
        <title>Degradation of 1,4-Dioxane by Xanthobacter sp. YN2, via a Novel Group-2 Soluble Di-Iron Monooxygenase.</title>
        <authorList>
            <person name="Ma F."/>
            <person name="Wang Y."/>
            <person name="Yang J."/>
            <person name="Guo H."/>
            <person name="Su D."/>
            <person name="Yu L."/>
        </authorList>
    </citation>
    <scope>NUCLEOTIDE SEQUENCE [LARGE SCALE GENOMIC DNA]</scope>
    <source>
        <strain evidence="2 3">YN2</strain>
    </source>
</reference>
<dbReference type="Proteomes" id="UP000596427">
    <property type="component" value="Chromosome"/>
</dbReference>
<gene>
    <name evidence="2" type="ORF">EZH22_18190</name>
</gene>
<dbReference type="InterPro" id="IPR023606">
    <property type="entry name" value="CoA-Trfase_III_dom_1_sf"/>
</dbReference>
<dbReference type="PANTHER" id="PTHR48228:SF5">
    <property type="entry name" value="ALPHA-METHYLACYL-COA RACEMASE"/>
    <property type="match status" value="1"/>
</dbReference>